<evidence type="ECO:0000313" key="2">
    <source>
        <dbReference type="Proteomes" id="UP000061382"/>
    </source>
</evidence>
<dbReference type="AlphaFoldDB" id="A0A0P0C4X8"/>
<dbReference type="OrthoDB" id="5344363at2"/>
<dbReference type="PATRIC" id="fig|512763.3.peg.3145"/>
<dbReference type="KEGG" id="rti:DC20_14310"/>
<proteinExistence type="predicted"/>
<protein>
    <submittedName>
        <fullName evidence="1">Uncharacterized protein</fullName>
    </submittedName>
</protein>
<accession>A0A0P0C4X8</accession>
<evidence type="ECO:0000313" key="1">
    <source>
        <dbReference type="EMBL" id="ALI99930.1"/>
    </source>
</evidence>
<gene>
    <name evidence="1" type="ORF">DC20_14310</name>
</gene>
<dbReference type="EMBL" id="CP012643">
    <property type="protein sequence ID" value="ALI99930.1"/>
    <property type="molecule type" value="Genomic_DNA"/>
</dbReference>
<dbReference type="RefSeq" id="WP_062544457.1">
    <property type="nucleotide sequence ID" value="NZ_CP012643.1"/>
</dbReference>
<name>A0A0P0C4X8_9BACT</name>
<sequence length="82" mass="9308">MDEQLLQAVNEAVSKKKFLKIQYRTDLNEFLTVTALIKKVEENEGSLKVELATGEEIPFDHLVKVGDVASNQFTNRDFTCDC</sequence>
<keyword evidence="2" id="KW-1185">Reference proteome</keyword>
<dbReference type="Proteomes" id="UP000061382">
    <property type="component" value="Chromosome"/>
</dbReference>
<reference evidence="1 2" key="1">
    <citation type="submission" date="2015-08" db="EMBL/GenBank/DDBJ databases">
        <title>Complete genome sequence of Rufibacter tibetensis strain 1351t, a radiation-resistant bacterium from tibet plateau.</title>
        <authorList>
            <person name="Dai J."/>
        </authorList>
    </citation>
    <scope>NUCLEOTIDE SEQUENCE [LARGE SCALE GENOMIC DNA]</scope>
    <source>
        <strain evidence="1 2">1351</strain>
    </source>
</reference>
<organism evidence="1 2">
    <name type="scientific">Rufibacter tibetensis</name>
    <dbReference type="NCBI Taxonomy" id="512763"/>
    <lineage>
        <taxon>Bacteria</taxon>
        <taxon>Pseudomonadati</taxon>
        <taxon>Bacteroidota</taxon>
        <taxon>Cytophagia</taxon>
        <taxon>Cytophagales</taxon>
        <taxon>Hymenobacteraceae</taxon>
        <taxon>Rufibacter</taxon>
    </lineage>
</organism>